<dbReference type="Pfam" id="PF02992">
    <property type="entry name" value="Transposase_21"/>
    <property type="match status" value="1"/>
</dbReference>
<dbReference type="AlphaFoldDB" id="A0AA89CDD6"/>
<evidence type="ECO:0000313" key="2">
    <source>
        <dbReference type="Proteomes" id="UP001186944"/>
    </source>
</evidence>
<comment type="caution">
    <text evidence="1">The sequence shown here is derived from an EMBL/GenBank/DDBJ whole genome shotgun (WGS) entry which is preliminary data.</text>
</comment>
<sequence>MYRSRGEPVAGYAEAVQGSQSSMNLVDFEEDDFIVDPEENEIFYDASDDMFDIESNMFDDGDQVDDPYSDDIWIDSKPLYPGCEITVGAFMLLLATFVTKHNIIGDGIQQLLNIIGLVLPTEHRLCKSLYYFKEYFKNLRNPLIKHYYCKFCLKYINEENTERCPNPQCRRQLRNDCKEYFLEISVVDQLRTLFSKKNFVENLQWRFNRPANNLYEDIYDGELYKQMFANGGVLSNENNVSFVLNTDGAPVFKSSKVSIWPIYLIINELPYVQRIKTENMLLAGLWFGSQKPCMGTFLKPFLNCFKQLEVGITVRIHNEVDVLCKGFLLCTTADLPARSLLCNSIQYNGTFSCWKCLQRGESAKVGRGSTMVFPFKSEDPKGPKRTQESVVRDAKAAVGYRETSTCSNHEEIDDAERKVLRFCEQFESLYDRCHMTLNLHQLVHFCDSVRLLGPLYTHSCFHFEDKKGFVLNVIKGTQNIDFQIITGVSFVQKLPELKHEYAPNGSVIAKIYIVNQIEFPSTLKRTKKISDGVYMLGALHVKELSSAEHNVVQGTLRRRTNRSLATFTRINYKDYLIYGLQYHRMMKRNNLRDV</sequence>
<dbReference type="InterPro" id="IPR004242">
    <property type="entry name" value="Transposase_21"/>
</dbReference>
<name>A0AA89CDD6_PINIB</name>
<gene>
    <name evidence="1" type="ORF">FSP39_014874</name>
</gene>
<evidence type="ECO:0000313" key="1">
    <source>
        <dbReference type="EMBL" id="KAK3107448.1"/>
    </source>
</evidence>
<dbReference type="EMBL" id="VSWD01000002">
    <property type="protein sequence ID" value="KAK3107448.1"/>
    <property type="molecule type" value="Genomic_DNA"/>
</dbReference>
<evidence type="ECO:0008006" key="3">
    <source>
        <dbReference type="Google" id="ProtNLM"/>
    </source>
</evidence>
<keyword evidence="2" id="KW-1185">Reference proteome</keyword>
<dbReference type="Proteomes" id="UP001186944">
    <property type="component" value="Unassembled WGS sequence"/>
</dbReference>
<organism evidence="1 2">
    <name type="scientific">Pinctada imbricata</name>
    <name type="common">Atlantic pearl-oyster</name>
    <name type="synonym">Pinctada martensii</name>
    <dbReference type="NCBI Taxonomy" id="66713"/>
    <lineage>
        <taxon>Eukaryota</taxon>
        <taxon>Metazoa</taxon>
        <taxon>Spiralia</taxon>
        <taxon>Lophotrochozoa</taxon>
        <taxon>Mollusca</taxon>
        <taxon>Bivalvia</taxon>
        <taxon>Autobranchia</taxon>
        <taxon>Pteriomorphia</taxon>
        <taxon>Pterioida</taxon>
        <taxon>Pterioidea</taxon>
        <taxon>Pteriidae</taxon>
        <taxon>Pinctada</taxon>
    </lineage>
</organism>
<proteinExistence type="predicted"/>
<dbReference type="PANTHER" id="PTHR46579:SF1">
    <property type="entry name" value="F5_8 TYPE C DOMAIN-CONTAINING PROTEIN"/>
    <property type="match status" value="1"/>
</dbReference>
<reference evidence="1" key="1">
    <citation type="submission" date="2019-08" db="EMBL/GenBank/DDBJ databases">
        <title>The improved chromosome-level genome for the pearl oyster Pinctada fucata martensii using PacBio sequencing and Hi-C.</title>
        <authorList>
            <person name="Zheng Z."/>
        </authorList>
    </citation>
    <scope>NUCLEOTIDE SEQUENCE</scope>
    <source>
        <strain evidence="1">ZZ-2019</strain>
        <tissue evidence="1">Adductor muscle</tissue>
    </source>
</reference>
<protein>
    <recommendedName>
        <fullName evidence="3">Transposase domain-containing protein</fullName>
    </recommendedName>
</protein>
<accession>A0AA89CDD6</accession>
<dbReference type="PANTHER" id="PTHR46579">
    <property type="entry name" value="F5/8 TYPE C DOMAIN-CONTAINING PROTEIN-RELATED"/>
    <property type="match status" value="1"/>
</dbReference>